<dbReference type="EMBL" id="CACRZD030000124">
    <property type="protein sequence ID" value="CAA6674600.1"/>
    <property type="molecule type" value="Genomic_DNA"/>
</dbReference>
<name>A0ABN7E9P7_SPIIN</name>
<dbReference type="Proteomes" id="UP001189122">
    <property type="component" value="Unassembled WGS sequence"/>
</dbReference>
<organism evidence="1 2">
    <name type="scientific">Spirodela intermedia</name>
    <name type="common">Intermediate duckweed</name>
    <dbReference type="NCBI Taxonomy" id="51605"/>
    <lineage>
        <taxon>Eukaryota</taxon>
        <taxon>Viridiplantae</taxon>
        <taxon>Streptophyta</taxon>
        <taxon>Embryophyta</taxon>
        <taxon>Tracheophyta</taxon>
        <taxon>Spermatophyta</taxon>
        <taxon>Magnoliopsida</taxon>
        <taxon>Liliopsida</taxon>
        <taxon>Araceae</taxon>
        <taxon>Lemnoideae</taxon>
        <taxon>Spirodela</taxon>
    </lineage>
</organism>
<evidence type="ECO:0000313" key="2">
    <source>
        <dbReference type="Proteomes" id="UP001189122"/>
    </source>
</evidence>
<protein>
    <submittedName>
        <fullName evidence="1">Uncharacterized protein</fullName>
    </submittedName>
</protein>
<gene>
    <name evidence="1" type="ORF">SI7747_UN020958</name>
</gene>
<evidence type="ECO:0000313" key="1">
    <source>
        <dbReference type="EMBL" id="CAA6674600.1"/>
    </source>
</evidence>
<sequence>MEVGRVLESFILKFVQQEEALHCIWYNEKMATLRLLVTVTRWRGARWRWGTCQGASPQVCAVRRGSSSHLVCSQEVATFENYFSHFNTNISLPIMS</sequence>
<proteinExistence type="predicted"/>
<keyword evidence="2" id="KW-1185">Reference proteome</keyword>
<accession>A0ABN7E9P7</accession>
<comment type="caution">
    <text evidence="1">The sequence shown here is derived from an EMBL/GenBank/DDBJ whole genome shotgun (WGS) entry which is preliminary data.</text>
</comment>
<reference evidence="2" key="1">
    <citation type="journal article" date="2020" name="Sci. Rep.">
        <title>Chromosome-scale genome assembly for the duckweed Spirodela intermedia, integrating cytogenetic maps, PacBio and Oxford Nanopore libraries.</title>
        <authorList>
            <person name="Hoang P.T.N."/>
            <person name="Fiebig A."/>
            <person name="Novak P."/>
            <person name="Macas J."/>
            <person name="Cao H.X."/>
            <person name="Stepanenko A."/>
            <person name="Chen G."/>
            <person name="Borisjuk N."/>
            <person name="Scholz U."/>
            <person name="Schubert I."/>
        </authorList>
    </citation>
    <scope>NUCLEOTIDE SEQUENCE [LARGE SCALE GENOMIC DNA]</scope>
</reference>